<accession>A0ABU0LRA3</accession>
<dbReference type="Proteomes" id="UP001235094">
    <property type="component" value="Unassembled WGS sequence"/>
</dbReference>
<dbReference type="EMBL" id="JAUSVR010000005">
    <property type="protein sequence ID" value="MDQ0511123.1"/>
    <property type="molecule type" value="Genomic_DNA"/>
</dbReference>
<name>A0ABU0LRA3_9HYPH</name>
<sequence length="57" mass="5834">MVSSPNTQSGGDHRQQGGQQGGQQDGAKDNPGSFGNHPERDSEAGRKRGEPGKGGTT</sequence>
<feature type="region of interest" description="Disordered" evidence="1">
    <location>
        <begin position="1"/>
        <end position="57"/>
    </location>
</feature>
<reference evidence="2 3" key="1">
    <citation type="submission" date="2023-07" db="EMBL/GenBank/DDBJ databases">
        <title>Genomic Encyclopedia of Type Strains, Phase IV (KMG-IV): sequencing the most valuable type-strain genomes for metagenomic binning, comparative biology and taxonomic classification.</title>
        <authorList>
            <person name="Goeker M."/>
        </authorList>
    </citation>
    <scope>NUCLEOTIDE SEQUENCE [LARGE SCALE GENOMIC DNA]</scope>
    <source>
        <strain evidence="2 3">DSM 15561</strain>
    </source>
</reference>
<proteinExistence type="predicted"/>
<protein>
    <submittedName>
        <fullName evidence="2">General stress protein YciG</fullName>
    </submittedName>
</protein>
<feature type="compositionally biased region" description="Basic and acidic residues" evidence="1">
    <location>
        <begin position="37"/>
        <end position="51"/>
    </location>
</feature>
<gene>
    <name evidence="2" type="ORF">QOZ99_002019</name>
</gene>
<comment type="caution">
    <text evidence="2">The sequence shown here is derived from an EMBL/GenBank/DDBJ whole genome shotgun (WGS) entry which is preliminary data.</text>
</comment>
<organism evidence="2 3">
    <name type="scientific">Ancylobacter amanitiformis</name>
    <dbReference type="NCBI Taxonomy" id="217069"/>
    <lineage>
        <taxon>Bacteria</taxon>
        <taxon>Pseudomonadati</taxon>
        <taxon>Pseudomonadota</taxon>
        <taxon>Alphaproteobacteria</taxon>
        <taxon>Hyphomicrobiales</taxon>
        <taxon>Xanthobacteraceae</taxon>
        <taxon>Ancylobacter</taxon>
    </lineage>
</organism>
<dbReference type="RefSeq" id="WP_306889827.1">
    <property type="nucleotide sequence ID" value="NZ_JAUSVR010000005.1"/>
</dbReference>
<evidence type="ECO:0000313" key="3">
    <source>
        <dbReference type="Proteomes" id="UP001235094"/>
    </source>
</evidence>
<evidence type="ECO:0000313" key="2">
    <source>
        <dbReference type="EMBL" id="MDQ0511123.1"/>
    </source>
</evidence>
<keyword evidence="3" id="KW-1185">Reference proteome</keyword>
<evidence type="ECO:0000256" key="1">
    <source>
        <dbReference type="SAM" id="MobiDB-lite"/>
    </source>
</evidence>